<accession>A0A6J7X853</accession>
<proteinExistence type="predicted"/>
<evidence type="ECO:0000313" key="1">
    <source>
        <dbReference type="EMBL" id="CAB5226046.1"/>
    </source>
</evidence>
<evidence type="ECO:0008006" key="2">
    <source>
        <dbReference type="Google" id="ProtNLM"/>
    </source>
</evidence>
<name>A0A6J7X853_9CAUD</name>
<protein>
    <recommendedName>
        <fullName evidence="2">Holin</fullName>
    </recommendedName>
</protein>
<dbReference type="EMBL" id="LR798354">
    <property type="protein sequence ID" value="CAB5226046.1"/>
    <property type="molecule type" value="Genomic_DNA"/>
</dbReference>
<reference evidence="1" key="1">
    <citation type="submission" date="2020-05" db="EMBL/GenBank/DDBJ databases">
        <authorList>
            <person name="Chiriac C."/>
            <person name="Salcher M."/>
            <person name="Ghai R."/>
            <person name="Kavagutti S V."/>
        </authorList>
    </citation>
    <scope>NUCLEOTIDE SEQUENCE</scope>
</reference>
<sequence>MKNSKLFSINLKEIGKGLLTAILSSVIAGLTGGLQTGVIDPQLIGVTAMSAGLGYIGRKLVTNSDDQFLKAEQN</sequence>
<organism evidence="1">
    <name type="scientific">uncultured Caudovirales phage</name>
    <dbReference type="NCBI Taxonomy" id="2100421"/>
    <lineage>
        <taxon>Viruses</taxon>
        <taxon>Duplodnaviria</taxon>
        <taxon>Heunggongvirae</taxon>
        <taxon>Uroviricota</taxon>
        <taxon>Caudoviricetes</taxon>
        <taxon>Peduoviridae</taxon>
        <taxon>Maltschvirus</taxon>
        <taxon>Maltschvirus maltsch</taxon>
    </lineage>
</organism>
<gene>
    <name evidence="1" type="ORF">UFOVP756_37</name>
</gene>